<dbReference type="InterPro" id="IPR038765">
    <property type="entry name" value="Papain-like_cys_pep_sf"/>
</dbReference>
<dbReference type="InterPro" id="IPR024453">
    <property type="entry name" value="Peptidase_C92"/>
</dbReference>
<organism evidence="2 3">
    <name type="scientific">Candidatus Solincola sediminis</name>
    <dbReference type="NCBI Taxonomy" id="1797199"/>
    <lineage>
        <taxon>Bacteria</taxon>
        <taxon>Bacillati</taxon>
        <taxon>Actinomycetota</taxon>
        <taxon>Candidatus Geothermincolia</taxon>
        <taxon>Candidatus Geothermincolales</taxon>
        <taxon>Candidatus Geothermincolaceae</taxon>
        <taxon>Candidatus Solincola</taxon>
    </lineage>
</organism>
<keyword evidence="1" id="KW-0812">Transmembrane</keyword>
<keyword evidence="1" id="KW-1133">Transmembrane helix</keyword>
<evidence type="ECO:0000313" key="3">
    <source>
        <dbReference type="Proteomes" id="UP000177876"/>
    </source>
</evidence>
<reference evidence="2 3" key="1">
    <citation type="journal article" date="2016" name="Nat. Commun.">
        <title>Thousands of microbial genomes shed light on interconnected biogeochemical processes in an aquifer system.</title>
        <authorList>
            <person name="Anantharaman K."/>
            <person name="Brown C.T."/>
            <person name="Hug L.A."/>
            <person name="Sharon I."/>
            <person name="Castelle C.J."/>
            <person name="Probst A.J."/>
            <person name="Thomas B.C."/>
            <person name="Singh A."/>
            <person name="Wilkins M.J."/>
            <person name="Karaoz U."/>
            <person name="Brodie E.L."/>
            <person name="Williams K.H."/>
            <person name="Hubbard S.S."/>
            <person name="Banfield J.F."/>
        </authorList>
    </citation>
    <scope>NUCLEOTIDE SEQUENCE [LARGE SCALE GENOMIC DNA]</scope>
</reference>
<accession>A0A1F2WMZ7</accession>
<evidence type="ECO:0000313" key="2">
    <source>
        <dbReference type="EMBL" id="OFW58204.1"/>
    </source>
</evidence>
<sequence length="255" mass="27487">MVFLILFTGVFSRDGAAGNHVSRARDTQAAGSGLAVINTWFPTGLDRIEPETGKTDNPEAVANLIPGDILVGRCALSPVPALNPMDAWTHTCIYVGKNKVVVAGNPKDGVSVGSVSSWMYPEMTWVAYLRVVTADDETLKKAVEFALSKDGDPYDINWFSKHAEGARWYCSELVWAAYFNASKGRIDLSRKPGVFGVSPDVIYESSNTTVIGGHYERKPDTISSMLMKAITLCVLAGGAGMLLPPSVLSVLISKR</sequence>
<dbReference type="Pfam" id="PF05708">
    <property type="entry name" value="Peptidase_C92"/>
    <property type="match status" value="1"/>
</dbReference>
<evidence type="ECO:0000256" key="1">
    <source>
        <dbReference type="SAM" id="Phobius"/>
    </source>
</evidence>
<dbReference type="Gene3D" id="3.90.1720.10">
    <property type="entry name" value="endopeptidase domain like (from Nostoc punctiforme)"/>
    <property type="match status" value="1"/>
</dbReference>
<comment type="caution">
    <text evidence="2">The sequence shown here is derived from an EMBL/GenBank/DDBJ whole genome shotgun (WGS) entry which is preliminary data.</text>
</comment>
<keyword evidence="1" id="KW-0472">Membrane</keyword>
<dbReference type="AlphaFoldDB" id="A0A1F2WMZ7"/>
<dbReference type="Proteomes" id="UP000177876">
    <property type="component" value="Unassembled WGS sequence"/>
</dbReference>
<dbReference type="EMBL" id="MELK01000025">
    <property type="protein sequence ID" value="OFW58204.1"/>
    <property type="molecule type" value="Genomic_DNA"/>
</dbReference>
<dbReference type="STRING" id="1797197.A2Y75_08575"/>
<protein>
    <submittedName>
        <fullName evidence="2">Uncharacterized protein</fullName>
    </submittedName>
</protein>
<dbReference type="SUPFAM" id="SSF54001">
    <property type="entry name" value="Cysteine proteinases"/>
    <property type="match status" value="1"/>
</dbReference>
<feature type="transmembrane region" description="Helical" evidence="1">
    <location>
        <begin position="229"/>
        <end position="252"/>
    </location>
</feature>
<proteinExistence type="predicted"/>
<gene>
    <name evidence="2" type="ORF">A2Y75_08575</name>
</gene>
<name>A0A1F2WMZ7_9ACTN</name>